<dbReference type="SUPFAM" id="SSF49899">
    <property type="entry name" value="Concanavalin A-like lectins/glucanases"/>
    <property type="match status" value="2"/>
</dbReference>
<evidence type="ECO:0008006" key="7">
    <source>
        <dbReference type="Google" id="ProtNLM"/>
    </source>
</evidence>
<dbReference type="InterPro" id="IPR026444">
    <property type="entry name" value="Secre_tail"/>
</dbReference>
<keyword evidence="6" id="KW-1185">Reference proteome</keyword>
<gene>
    <name evidence="5" type="ORF">GCM10023188_36990</name>
</gene>
<dbReference type="Pfam" id="PF18998">
    <property type="entry name" value="Flg_new_2"/>
    <property type="match status" value="1"/>
</dbReference>
<dbReference type="Gene3D" id="2.120.10.30">
    <property type="entry name" value="TolB, C-terminal domain"/>
    <property type="match status" value="1"/>
</dbReference>
<dbReference type="Pfam" id="PF17851">
    <property type="entry name" value="GH43_C2"/>
    <property type="match status" value="2"/>
</dbReference>
<dbReference type="InterPro" id="IPR013320">
    <property type="entry name" value="ConA-like_dom_sf"/>
</dbReference>
<sequence length="1541" mass="162972">MLPCEQLAVAMPLKLDFDGSEVGIPDVNGLGTGFTLVDAYSGTRLTPDGPTSDPAVPGYESTKMVIVSGRLKLTSNKGIAYQKNNNQINSLGVRVDSRGKLQIETVLLNPYAGANAEQAGLWIGLNDKTFIKLAVSANRVELRRELNDISAGSGSADQRITGTIIGLNTQVVRLRLLIDPAQATVEGYYSTDGTTYKNVGQAYNSPALSIAGMGLTSSTAHTGIYATHRNGSTPVTYTFDSFSVDVPGVSADPGVSTQIISNLTSTTGRSYTLAEVALGVKTYTDRTNQITSIPSTLSGAAIVQTANDDKWNTTGTLVSFDLSQQATVYIAYDPRATALPSWLSGWQKLADRVGVNDSKISYMQLYSKSFPAGTVSLGGNMQSPAAGAQNNYFIIAKAAEAGQYTLSVSTTGSGSVSKSPNQTSYAAGTSVSLTATAASGYQFSGWSGDASGTSNPLSLTMNSNKTITANFTPVQTSGLVSNLAATTGRSYILADLVVGALHYTDRTYKITSVPASLDKAKLIRTANDDKRNTSSSLLSFTLSQQATVYIAYDPRATSLPSWLSGWQKLADRVGVNDSKISYMQLYSKSFPAGTVSLGGNMQSPAAGAENNYFVAVQGTASSTICSPISMLSCDQLQVSLPLSLSFSSSVSNSVPDKNGVGTGFTMVDTYSGTRLAADGAPTNTNVPGYETSKLTVTGGQLQVVTNKGIAYLSNNNQLNTLGVRVNSRGQLKVETTLINPYYGTASEQAGLWFGLNDKSFIKLVVSGNKVELRKEHNDASANSEMRITGTISGLSSKTVRLRLEVDPTSGTVQGFYSTDGSTYLNVGASYSAPGVSIAGMNLTSSTAYAGIFATHRNATSPVTYTFDDFTIKTSLRPYVTAVRPADGAAYVPLDQSISVDLAYPSGKSIDGNTVNTSTVKLHTVAIGGGTEVTGTAVNATAAGDAITLSAPLKAGTTYEFSISDQVKDGNGYAMVPFTSRFTTTNFYPETPTDLQGVSFTEQTLIDNTFGTVGFTSLVIGPDRRLYAASADGKIERWDIRADGTFANHITIAPFGATKRLLIGFEFDPAATGANLIAWISHSSGEFNNPPEWSSKISKINLNNPASPQVVDYVINLPRSYKDHTVNSIDFGPDGALYIVQGSNTAMGDPDLAWGERSERLLTAAVLRLDITKADQQSLPINAQTADGGTYNPYASTAPLTIYATGVRNAYDLVWHSNGELYVPTNGSAAGGNTPALLSGTKWSNGQVYSGSDIQAMSDVRASQNDYLFRVQKGGYYGHPNKLRNEYIMNGGNPTDRQDPGEVVWTENGASYGYPVGTPIEPNYRGWAYDFGLNISPNGIIEFKSNAFGGKLQGKLLVCRFSGGDDVMVLEPGATNKDIIRATEGIKVPGLRRPFANPLDVVEDVRTGNLYISEYYDGNGDGKPRITLLKADQPATTTAAISTATISASKAGGEVSSSLEIYPNPTPGGKLFVNLKDFGQHEPVEVSITDVSGRIIQSRTLVTDAGGAGNIELTIGKGTNHGLYIIRAVSPTVTKVGKLIVQ</sequence>
<proteinExistence type="predicted"/>
<dbReference type="Gene3D" id="2.60.120.200">
    <property type="match status" value="2"/>
</dbReference>
<dbReference type="InterPro" id="IPR032812">
    <property type="entry name" value="SbsA_Ig"/>
</dbReference>
<dbReference type="Pfam" id="PF13205">
    <property type="entry name" value="Big_5"/>
    <property type="match status" value="1"/>
</dbReference>
<evidence type="ECO:0000259" key="3">
    <source>
        <dbReference type="Pfam" id="PF17851"/>
    </source>
</evidence>
<keyword evidence="1" id="KW-0732">Signal</keyword>
<feature type="domain" description="Beta-xylosidase C-terminal Concanavalin A-like" evidence="3">
    <location>
        <begin position="112"/>
        <end position="244"/>
    </location>
</feature>
<evidence type="ECO:0000259" key="4">
    <source>
        <dbReference type="Pfam" id="PF18998"/>
    </source>
</evidence>
<accession>A0ABP8M1U1</accession>
<dbReference type="NCBIfam" id="TIGR04183">
    <property type="entry name" value="Por_Secre_tail"/>
    <property type="match status" value="1"/>
</dbReference>
<dbReference type="NCBIfam" id="TIGR02543">
    <property type="entry name" value="List_Bact_rpt"/>
    <property type="match status" value="1"/>
</dbReference>
<dbReference type="PANTHER" id="PTHR19328:SF75">
    <property type="entry name" value="ALDOSE SUGAR DEHYDROGENASE YLII"/>
    <property type="match status" value="1"/>
</dbReference>
<dbReference type="InterPro" id="IPR041542">
    <property type="entry name" value="GH43_C2"/>
</dbReference>
<feature type="domain" description="Beta-xylosidase C-terminal Concanavalin A-like" evidence="3">
    <location>
        <begin position="693"/>
        <end position="871"/>
    </location>
</feature>
<name>A0ABP8M1U1_9BACT</name>
<evidence type="ECO:0000256" key="1">
    <source>
        <dbReference type="ARBA" id="ARBA00022729"/>
    </source>
</evidence>
<feature type="domain" description="Bacterial repeat" evidence="4">
    <location>
        <begin position="404"/>
        <end position="474"/>
    </location>
</feature>
<dbReference type="EMBL" id="BAABHC010000029">
    <property type="protein sequence ID" value="GAA4440117.1"/>
    <property type="molecule type" value="Genomic_DNA"/>
</dbReference>
<dbReference type="InterPro" id="IPR011041">
    <property type="entry name" value="Quinoprot_gluc/sorb_DH_b-prop"/>
</dbReference>
<dbReference type="InterPro" id="IPR011042">
    <property type="entry name" value="6-blade_b-propeller_TolB-like"/>
</dbReference>
<feature type="domain" description="SbsA Ig-like" evidence="2">
    <location>
        <begin position="876"/>
        <end position="983"/>
    </location>
</feature>
<comment type="caution">
    <text evidence="5">The sequence shown here is derived from an EMBL/GenBank/DDBJ whole genome shotgun (WGS) entry which is preliminary data.</text>
</comment>
<reference evidence="6" key="1">
    <citation type="journal article" date="2019" name="Int. J. Syst. Evol. Microbiol.">
        <title>The Global Catalogue of Microorganisms (GCM) 10K type strain sequencing project: providing services to taxonomists for standard genome sequencing and annotation.</title>
        <authorList>
            <consortium name="The Broad Institute Genomics Platform"/>
            <consortium name="The Broad Institute Genome Sequencing Center for Infectious Disease"/>
            <person name="Wu L."/>
            <person name="Ma J."/>
        </authorList>
    </citation>
    <scope>NUCLEOTIDE SEQUENCE [LARGE SCALE GENOMIC DNA]</scope>
    <source>
        <strain evidence="6">JCM 17926</strain>
    </source>
</reference>
<dbReference type="PANTHER" id="PTHR19328">
    <property type="entry name" value="HEDGEHOG-INTERACTING PROTEIN"/>
    <property type="match status" value="1"/>
</dbReference>
<evidence type="ECO:0000259" key="2">
    <source>
        <dbReference type="Pfam" id="PF13205"/>
    </source>
</evidence>
<dbReference type="Proteomes" id="UP001500552">
    <property type="component" value="Unassembled WGS sequence"/>
</dbReference>
<evidence type="ECO:0000313" key="6">
    <source>
        <dbReference type="Proteomes" id="UP001500552"/>
    </source>
</evidence>
<dbReference type="SUPFAM" id="SSF50952">
    <property type="entry name" value="Soluble quinoprotein glucose dehydrogenase"/>
    <property type="match status" value="1"/>
</dbReference>
<protein>
    <recommendedName>
        <fullName evidence="7">Por secretion system C-terminal sorting domain-containing protein</fullName>
    </recommendedName>
</protein>
<dbReference type="InterPro" id="IPR044060">
    <property type="entry name" value="Bacterial_rp_domain"/>
</dbReference>
<organism evidence="5 6">
    <name type="scientific">Pontibacter saemangeumensis</name>
    <dbReference type="NCBI Taxonomy" id="1084525"/>
    <lineage>
        <taxon>Bacteria</taxon>
        <taxon>Pseudomonadati</taxon>
        <taxon>Bacteroidota</taxon>
        <taxon>Cytophagia</taxon>
        <taxon>Cytophagales</taxon>
        <taxon>Hymenobacteraceae</taxon>
        <taxon>Pontibacter</taxon>
    </lineage>
</organism>
<evidence type="ECO:0000313" key="5">
    <source>
        <dbReference type="EMBL" id="GAA4440117.1"/>
    </source>
</evidence>
<dbReference type="InterPro" id="IPR013378">
    <property type="entry name" value="InlB-like_B-rpt"/>
</dbReference>